<accession>A0A0D2N0L2</accession>
<dbReference type="GeneID" id="25734764"/>
<dbReference type="InterPro" id="IPR036378">
    <property type="entry name" value="FAS1_dom_sf"/>
</dbReference>
<dbReference type="OrthoDB" id="544570at2759"/>
<proteinExistence type="predicted"/>
<feature type="domain" description="FAS1" evidence="1">
    <location>
        <begin position="52"/>
        <end position="159"/>
    </location>
</feature>
<keyword evidence="3" id="KW-1185">Reference proteome</keyword>
<dbReference type="PANTHER" id="PTHR10900:SF77">
    <property type="entry name" value="FI19380P1"/>
    <property type="match status" value="1"/>
</dbReference>
<dbReference type="Gene3D" id="2.30.180.10">
    <property type="entry name" value="FAS1 domain"/>
    <property type="match status" value="1"/>
</dbReference>
<dbReference type="STRING" id="145388.A0A0D2N0L2"/>
<gene>
    <name evidence="2" type="ORF">MNEG_1886</name>
</gene>
<evidence type="ECO:0000259" key="1">
    <source>
        <dbReference type="PROSITE" id="PS50213"/>
    </source>
</evidence>
<dbReference type="PROSITE" id="PS50213">
    <property type="entry name" value="FAS1"/>
    <property type="match status" value="1"/>
</dbReference>
<dbReference type="RefSeq" id="XP_013905096.1">
    <property type="nucleotide sequence ID" value="XM_014049642.1"/>
</dbReference>
<dbReference type="Proteomes" id="UP000054498">
    <property type="component" value="Unassembled WGS sequence"/>
</dbReference>
<reference evidence="2 3" key="1">
    <citation type="journal article" date="2013" name="BMC Genomics">
        <title>Reconstruction of the lipid metabolism for the microalga Monoraphidium neglectum from its genome sequence reveals characteristics suitable for biofuel production.</title>
        <authorList>
            <person name="Bogen C."/>
            <person name="Al-Dilaimi A."/>
            <person name="Albersmeier A."/>
            <person name="Wichmann J."/>
            <person name="Grundmann M."/>
            <person name="Rupp O."/>
            <person name="Lauersen K.J."/>
            <person name="Blifernez-Klassen O."/>
            <person name="Kalinowski J."/>
            <person name="Goesmann A."/>
            <person name="Mussgnug J.H."/>
            <person name="Kruse O."/>
        </authorList>
    </citation>
    <scope>NUCLEOTIDE SEQUENCE [LARGE SCALE GENOMIC DNA]</scope>
    <source>
        <strain evidence="2 3">SAG 48.87</strain>
    </source>
</reference>
<dbReference type="Pfam" id="PF02469">
    <property type="entry name" value="Fasciclin"/>
    <property type="match status" value="1"/>
</dbReference>
<protein>
    <recommendedName>
        <fullName evidence="1">FAS1 domain-containing protein</fullName>
    </recommendedName>
</protein>
<dbReference type="PANTHER" id="PTHR10900">
    <property type="entry name" value="PERIOSTIN-RELATED"/>
    <property type="match status" value="1"/>
</dbReference>
<evidence type="ECO:0000313" key="3">
    <source>
        <dbReference type="Proteomes" id="UP000054498"/>
    </source>
</evidence>
<dbReference type="SUPFAM" id="SSF82153">
    <property type="entry name" value="FAS1 domain"/>
    <property type="match status" value="1"/>
</dbReference>
<dbReference type="KEGG" id="mng:MNEG_1886"/>
<name>A0A0D2N0L2_9CHLO</name>
<sequence length="159" mass="15978">MATSTPMTAAAATPMTTGGAAPMMAAGTAPMTAAVTTPPMMAAATPAAKPVTITSALAGAPPAQFSTLLAAVKAAGLADALNKPDLAYTIFAPTNDAFTKLITALKTTPEKLLADKALLTKVLSYHVVPIGVAKSTSLKNNQKLATLLKGQDLTVDLSK</sequence>
<dbReference type="AlphaFoldDB" id="A0A0D2N0L2"/>
<evidence type="ECO:0000313" key="2">
    <source>
        <dbReference type="EMBL" id="KIZ06077.1"/>
    </source>
</evidence>
<organism evidence="2 3">
    <name type="scientific">Monoraphidium neglectum</name>
    <dbReference type="NCBI Taxonomy" id="145388"/>
    <lineage>
        <taxon>Eukaryota</taxon>
        <taxon>Viridiplantae</taxon>
        <taxon>Chlorophyta</taxon>
        <taxon>core chlorophytes</taxon>
        <taxon>Chlorophyceae</taxon>
        <taxon>CS clade</taxon>
        <taxon>Sphaeropleales</taxon>
        <taxon>Selenastraceae</taxon>
        <taxon>Monoraphidium</taxon>
    </lineage>
</organism>
<dbReference type="InterPro" id="IPR000782">
    <property type="entry name" value="FAS1_domain"/>
</dbReference>
<dbReference type="GO" id="GO:0005615">
    <property type="term" value="C:extracellular space"/>
    <property type="evidence" value="ECO:0007669"/>
    <property type="project" value="TreeGrafter"/>
</dbReference>
<dbReference type="EMBL" id="KK100418">
    <property type="protein sequence ID" value="KIZ06077.1"/>
    <property type="molecule type" value="Genomic_DNA"/>
</dbReference>
<dbReference type="InterPro" id="IPR050904">
    <property type="entry name" value="Adhesion/Biosynth-related"/>
</dbReference>